<proteinExistence type="predicted"/>
<evidence type="ECO:0000313" key="9">
    <source>
        <dbReference type="Proteomes" id="UP000029121"/>
    </source>
</evidence>
<dbReference type="OrthoDB" id="551672at2759"/>
<evidence type="ECO:0000313" key="8">
    <source>
        <dbReference type="EMBL" id="EOA14747.1"/>
    </source>
</evidence>
<keyword evidence="6" id="KW-0175">Coiled coil</keyword>
<evidence type="ECO:0000256" key="1">
    <source>
        <dbReference type="ARBA" id="ARBA00004123"/>
    </source>
</evidence>
<dbReference type="PANTHER" id="PTHR46324:SF36">
    <property type="entry name" value="BASIC LEUCINE-ZIPPER 70"/>
    <property type="match status" value="1"/>
</dbReference>
<dbReference type="Proteomes" id="UP000029121">
    <property type="component" value="Unassembled WGS sequence"/>
</dbReference>
<evidence type="ECO:0000256" key="5">
    <source>
        <dbReference type="ARBA" id="ARBA00023242"/>
    </source>
</evidence>
<dbReference type="PROSITE" id="PS00036">
    <property type="entry name" value="BZIP_BASIC"/>
    <property type="match status" value="1"/>
</dbReference>
<evidence type="ECO:0000256" key="2">
    <source>
        <dbReference type="ARBA" id="ARBA00023015"/>
    </source>
</evidence>
<evidence type="ECO:0000256" key="6">
    <source>
        <dbReference type="SAM" id="Coils"/>
    </source>
</evidence>
<sequence>MEPGVHRSHCFDILDGVPPQDDHFNSAFLSNTDFSVQLQSVSTRSNNHQSQLDPNALNIFHHEALAPEERRARRMVSNRESARRSRMRKKKQIEELQQQVEQLMMLNHHLSEKVINLLESNHQVLQENSQLKEKVSSFHLLMADVLLPMRNAESNINDRNVNLLRGETSNRPTNSPFASSTMIDPYMFDFYTAITYLHLYIDYR</sequence>
<dbReference type="GO" id="GO:0003700">
    <property type="term" value="F:DNA-binding transcription factor activity"/>
    <property type="evidence" value="ECO:0007669"/>
    <property type="project" value="InterPro"/>
</dbReference>
<evidence type="ECO:0000256" key="4">
    <source>
        <dbReference type="ARBA" id="ARBA00023163"/>
    </source>
</evidence>
<organism evidence="8 9">
    <name type="scientific">Capsella rubella</name>
    <dbReference type="NCBI Taxonomy" id="81985"/>
    <lineage>
        <taxon>Eukaryota</taxon>
        <taxon>Viridiplantae</taxon>
        <taxon>Streptophyta</taxon>
        <taxon>Embryophyta</taxon>
        <taxon>Tracheophyta</taxon>
        <taxon>Spermatophyta</taxon>
        <taxon>Magnoliopsida</taxon>
        <taxon>eudicotyledons</taxon>
        <taxon>Gunneridae</taxon>
        <taxon>Pentapetalae</taxon>
        <taxon>rosids</taxon>
        <taxon>malvids</taxon>
        <taxon>Brassicales</taxon>
        <taxon>Brassicaceae</taxon>
        <taxon>Camelineae</taxon>
        <taxon>Capsella</taxon>
    </lineage>
</organism>
<dbReference type="InterPro" id="IPR045314">
    <property type="entry name" value="bZIP_plant_GBF1"/>
</dbReference>
<dbReference type="SUPFAM" id="SSF57959">
    <property type="entry name" value="Leucine zipper domain"/>
    <property type="match status" value="1"/>
</dbReference>
<dbReference type="GO" id="GO:0005634">
    <property type="term" value="C:nucleus"/>
    <property type="evidence" value="ECO:0007669"/>
    <property type="project" value="UniProtKB-SubCell"/>
</dbReference>
<name>R0EZJ9_9BRAS</name>
<dbReference type="FunFam" id="1.20.5.170:FF:000020">
    <property type="entry name" value="BZIP transcription factor"/>
    <property type="match status" value="1"/>
</dbReference>
<dbReference type="Pfam" id="PF00170">
    <property type="entry name" value="bZIP_1"/>
    <property type="match status" value="1"/>
</dbReference>
<accession>R0EZJ9</accession>
<reference evidence="9" key="1">
    <citation type="journal article" date="2013" name="Nat. Genet.">
        <title>The Capsella rubella genome and the genomic consequences of rapid mating system evolution.</title>
        <authorList>
            <person name="Slotte T."/>
            <person name="Hazzouri K.M."/>
            <person name="Agren J.A."/>
            <person name="Koenig D."/>
            <person name="Maumus F."/>
            <person name="Guo Y.L."/>
            <person name="Steige K."/>
            <person name="Platts A.E."/>
            <person name="Escobar J.S."/>
            <person name="Newman L.K."/>
            <person name="Wang W."/>
            <person name="Mandakova T."/>
            <person name="Vello E."/>
            <person name="Smith L.M."/>
            <person name="Henz S.R."/>
            <person name="Steffen J."/>
            <person name="Takuno S."/>
            <person name="Brandvain Y."/>
            <person name="Coop G."/>
            <person name="Andolfatto P."/>
            <person name="Hu T.T."/>
            <person name="Blanchette M."/>
            <person name="Clark R.M."/>
            <person name="Quesneville H."/>
            <person name="Nordborg M."/>
            <person name="Gaut B.S."/>
            <person name="Lysak M.A."/>
            <person name="Jenkins J."/>
            <person name="Grimwood J."/>
            <person name="Chapman J."/>
            <person name="Prochnik S."/>
            <person name="Shu S."/>
            <person name="Rokhsar D."/>
            <person name="Schmutz J."/>
            <person name="Weigel D."/>
            <person name="Wright S.I."/>
        </authorList>
    </citation>
    <scope>NUCLEOTIDE SEQUENCE [LARGE SCALE GENOMIC DNA]</scope>
    <source>
        <strain evidence="9">cv. Monte Gargano</strain>
    </source>
</reference>
<dbReference type="EMBL" id="KB870812">
    <property type="protein sequence ID" value="EOA14747.1"/>
    <property type="molecule type" value="Genomic_DNA"/>
</dbReference>
<feature type="domain" description="BZIP" evidence="7">
    <location>
        <begin position="68"/>
        <end position="131"/>
    </location>
</feature>
<keyword evidence="2" id="KW-0805">Transcription regulation</keyword>
<comment type="subcellular location">
    <subcellularLocation>
        <location evidence="1">Nucleus</location>
    </subcellularLocation>
</comment>
<dbReference type="STRING" id="81985.R0EZJ9"/>
<feature type="coiled-coil region" evidence="6">
    <location>
        <begin position="79"/>
        <end position="113"/>
    </location>
</feature>
<evidence type="ECO:0000259" key="7">
    <source>
        <dbReference type="PROSITE" id="PS50217"/>
    </source>
</evidence>
<dbReference type="InterPro" id="IPR046347">
    <property type="entry name" value="bZIP_sf"/>
</dbReference>
<dbReference type="InterPro" id="IPR044521">
    <property type="entry name" value="AtbZIP8/43"/>
</dbReference>
<dbReference type="KEGG" id="crb:17876337"/>
<dbReference type="PROSITE" id="PS50217">
    <property type="entry name" value="BZIP"/>
    <property type="match status" value="1"/>
</dbReference>
<dbReference type="GO" id="GO:0046983">
    <property type="term" value="F:protein dimerization activity"/>
    <property type="evidence" value="ECO:0007669"/>
    <property type="project" value="UniProtKB-ARBA"/>
</dbReference>
<keyword evidence="3" id="KW-0238">DNA-binding</keyword>
<dbReference type="PANTHER" id="PTHR46324">
    <property type="entry name" value="BASIC LEUCINE ZIPPER 43-RELATED"/>
    <property type="match status" value="1"/>
</dbReference>
<protein>
    <recommendedName>
        <fullName evidence="7">BZIP domain-containing protein</fullName>
    </recommendedName>
</protein>
<keyword evidence="4" id="KW-0804">Transcription</keyword>
<keyword evidence="9" id="KW-1185">Reference proteome</keyword>
<evidence type="ECO:0000256" key="3">
    <source>
        <dbReference type="ARBA" id="ARBA00023125"/>
    </source>
</evidence>
<dbReference type="InterPro" id="IPR004827">
    <property type="entry name" value="bZIP"/>
</dbReference>
<gene>
    <name evidence="8" type="ORF">CARUB_v10028041mg</name>
</gene>
<dbReference type="AlphaFoldDB" id="R0EZJ9"/>
<dbReference type="eggNOG" id="ENOG502S67V">
    <property type="taxonomic scope" value="Eukaryota"/>
</dbReference>
<dbReference type="CDD" id="cd14702">
    <property type="entry name" value="bZIP_plant_GBF1"/>
    <property type="match status" value="1"/>
</dbReference>
<dbReference type="GO" id="GO:0003677">
    <property type="term" value="F:DNA binding"/>
    <property type="evidence" value="ECO:0007669"/>
    <property type="project" value="UniProtKB-KW"/>
</dbReference>
<keyword evidence="5" id="KW-0539">Nucleus</keyword>
<dbReference type="SMART" id="SM00338">
    <property type="entry name" value="BRLZ"/>
    <property type="match status" value="1"/>
</dbReference>
<dbReference type="Gene3D" id="1.20.5.170">
    <property type="match status" value="1"/>
</dbReference>